<keyword evidence="1" id="KW-0472">Membrane</keyword>
<sequence>MLVAMALCPTQIGAPPWVAAFWGIRAVGFLFLFFLFFFLSKSKLKPPIENVCLFIECTVNCAI</sequence>
<evidence type="ECO:0000256" key="1">
    <source>
        <dbReference type="SAM" id="Phobius"/>
    </source>
</evidence>
<protein>
    <submittedName>
        <fullName evidence="2">Uncharacterized protein</fullName>
    </submittedName>
</protein>
<dbReference type="AlphaFoldDB" id="A0A0A8XNE6"/>
<keyword evidence="1" id="KW-0812">Transmembrane</keyword>
<keyword evidence="1" id="KW-1133">Transmembrane helix</keyword>
<accession>A0A0A8XNE6</accession>
<reference evidence="2" key="2">
    <citation type="journal article" date="2015" name="Data Brief">
        <title>Shoot transcriptome of the giant reed, Arundo donax.</title>
        <authorList>
            <person name="Barrero R.A."/>
            <person name="Guerrero F.D."/>
            <person name="Moolhuijzen P."/>
            <person name="Goolsby J.A."/>
            <person name="Tidwell J."/>
            <person name="Bellgard S.E."/>
            <person name="Bellgard M.I."/>
        </authorList>
    </citation>
    <scope>NUCLEOTIDE SEQUENCE</scope>
    <source>
        <tissue evidence="2">Shoot tissue taken approximately 20 cm above the soil surface</tissue>
    </source>
</reference>
<name>A0A0A8XNE6_ARUDO</name>
<reference evidence="2" key="1">
    <citation type="submission" date="2014-09" db="EMBL/GenBank/DDBJ databases">
        <authorList>
            <person name="Magalhaes I.L.F."/>
            <person name="Oliveira U."/>
            <person name="Santos F.R."/>
            <person name="Vidigal T.H.D.A."/>
            <person name="Brescovit A.D."/>
            <person name="Santos A.J."/>
        </authorList>
    </citation>
    <scope>NUCLEOTIDE SEQUENCE</scope>
    <source>
        <tissue evidence="2">Shoot tissue taken approximately 20 cm above the soil surface</tissue>
    </source>
</reference>
<feature type="transmembrane region" description="Helical" evidence="1">
    <location>
        <begin position="20"/>
        <end position="39"/>
    </location>
</feature>
<proteinExistence type="predicted"/>
<organism evidence="2">
    <name type="scientific">Arundo donax</name>
    <name type="common">Giant reed</name>
    <name type="synonym">Donax arundinaceus</name>
    <dbReference type="NCBI Taxonomy" id="35708"/>
    <lineage>
        <taxon>Eukaryota</taxon>
        <taxon>Viridiplantae</taxon>
        <taxon>Streptophyta</taxon>
        <taxon>Embryophyta</taxon>
        <taxon>Tracheophyta</taxon>
        <taxon>Spermatophyta</taxon>
        <taxon>Magnoliopsida</taxon>
        <taxon>Liliopsida</taxon>
        <taxon>Poales</taxon>
        <taxon>Poaceae</taxon>
        <taxon>PACMAD clade</taxon>
        <taxon>Arundinoideae</taxon>
        <taxon>Arundineae</taxon>
        <taxon>Arundo</taxon>
    </lineage>
</organism>
<dbReference type="EMBL" id="GBRH01282996">
    <property type="protein sequence ID" value="JAD14899.1"/>
    <property type="molecule type" value="Transcribed_RNA"/>
</dbReference>
<evidence type="ECO:0000313" key="2">
    <source>
        <dbReference type="EMBL" id="JAD14899.1"/>
    </source>
</evidence>